<organism evidence="1 2">
    <name type="scientific">Phormidium nigroviride PCC 7112</name>
    <dbReference type="NCBI Taxonomy" id="179408"/>
    <lineage>
        <taxon>Bacteria</taxon>
        <taxon>Bacillati</taxon>
        <taxon>Cyanobacteriota</taxon>
        <taxon>Cyanophyceae</taxon>
        <taxon>Oscillatoriophycideae</taxon>
        <taxon>Oscillatoriales</taxon>
        <taxon>Oscillatoriaceae</taxon>
        <taxon>Phormidium</taxon>
    </lineage>
</organism>
<name>K9VRW9_9CYAN</name>
<evidence type="ECO:0000313" key="2">
    <source>
        <dbReference type="Proteomes" id="UP000010478"/>
    </source>
</evidence>
<dbReference type="KEGG" id="oni:Osc7112_6541"/>
<sequence>MMVFELCAKRVAIQEELFYIGFSSGEDNEYYFVMQRHEFHKEDALPNVESVYWEIDDECWGEYGGIKEVTLSRDQLIVRFDPSRPNAHKDCDEARIVFSVNNSEFQKLQNTLQKKIMLGYEDKLNLIVEDN</sequence>
<dbReference type="HOGENOM" id="CLU_1925468_0_0_3"/>
<dbReference type="EMBL" id="CP003616">
    <property type="protein sequence ID" value="AFZ10676.1"/>
    <property type="molecule type" value="Genomic_DNA"/>
</dbReference>
<protein>
    <recommendedName>
        <fullName evidence="3">Immunity protein 10</fullName>
    </recommendedName>
</protein>
<evidence type="ECO:0000313" key="1">
    <source>
        <dbReference type="EMBL" id="AFZ10676.1"/>
    </source>
</evidence>
<keyword evidence="1" id="KW-0614">Plasmid</keyword>
<gene>
    <name evidence="1" type="ORF">Osc7112_6541</name>
</gene>
<keyword evidence="2" id="KW-1185">Reference proteome</keyword>
<dbReference type="Proteomes" id="UP000010478">
    <property type="component" value="Plasmid pOSC7112.02"/>
</dbReference>
<accession>K9VRW9</accession>
<dbReference type="RefSeq" id="WP_015179652.1">
    <property type="nucleotide sequence ID" value="NC_019730.1"/>
</dbReference>
<evidence type="ECO:0008006" key="3">
    <source>
        <dbReference type="Google" id="ProtNLM"/>
    </source>
</evidence>
<proteinExistence type="predicted"/>
<geneLocation type="plasmid" evidence="1 2">
    <name>pOSC7112.02</name>
</geneLocation>
<reference evidence="1 2" key="1">
    <citation type="submission" date="2012-05" db="EMBL/GenBank/DDBJ databases">
        <title>Finished plasmid 2 of genome of Oscillatoria sp. PCC 7112.</title>
        <authorList>
            <consortium name="US DOE Joint Genome Institute"/>
            <person name="Gugger M."/>
            <person name="Coursin T."/>
            <person name="Rippka R."/>
            <person name="Tandeau De Marsac N."/>
            <person name="Huntemann M."/>
            <person name="Wei C.-L."/>
            <person name="Han J."/>
            <person name="Detter J.C."/>
            <person name="Han C."/>
            <person name="Tapia R."/>
            <person name="Davenport K."/>
            <person name="Daligault H."/>
            <person name="Erkkila T."/>
            <person name="Gu W."/>
            <person name="Munk A.C.C."/>
            <person name="Teshima H."/>
            <person name="Xu Y."/>
            <person name="Chain P."/>
            <person name="Chen A."/>
            <person name="Krypides N."/>
            <person name="Mavromatis K."/>
            <person name="Markowitz V."/>
            <person name="Szeto E."/>
            <person name="Ivanova N."/>
            <person name="Mikhailova N."/>
            <person name="Ovchinnikova G."/>
            <person name="Pagani I."/>
            <person name="Pati A."/>
            <person name="Goodwin L."/>
            <person name="Peters L."/>
            <person name="Pitluck S."/>
            <person name="Woyke T."/>
            <person name="Kerfeld C."/>
        </authorList>
    </citation>
    <scope>NUCLEOTIDE SEQUENCE [LARGE SCALE GENOMIC DNA]</scope>
    <source>
        <strain evidence="1 2">PCC 7112</strain>
        <plasmid evidence="1 2">pOSC7112.02</plasmid>
    </source>
</reference>
<dbReference type="AlphaFoldDB" id="K9VRW9"/>